<organism evidence="1 2">
    <name type="scientific">Robinsoniella peoriensis</name>
    <dbReference type="NCBI Taxonomy" id="180332"/>
    <lineage>
        <taxon>Bacteria</taxon>
        <taxon>Bacillati</taxon>
        <taxon>Bacillota</taxon>
        <taxon>Clostridia</taxon>
        <taxon>Lachnospirales</taxon>
        <taxon>Lachnospiraceae</taxon>
        <taxon>Robinsoniella</taxon>
    </lineage>
</organism>
<evidence type="ECO:0000313" key="1">
    <source>
        <dbReference type="EMBL" id="TLD01781.1"/>
    </source>
</evidence>
<comment type="caution">
    <text evidence="1">The sequence shown here is derived from an EMBL/GenBank/DDBJ whole genome shotgun (WGS) entry which is preliminary data.</text>
</comment>
<protein>
    <submittedName>
        <fullName evidence="1">Uncharacterized protein</fullName>
    </submittedName>
</protein>
<evidence type="ECO:0000313" key="2">
    <source>
        <dbReference type="Proteomes" id="UP000306509"/>
    </source>
</evidence>
<proteinExistence type="predicted"/>
<name>A0A4U8Q9Y9_9FIRM</name>
<sequence>MDDIAYGIKESYNERKGCFEKPYGIGVKILVDGMTGRMNSDLVNACINMFASGGIMMEELVCQNCNGNLKVDLTTKIAVCDYCKAAFMLGESPEISENQRELQNIKQLQTVGEYKECDKRFKKLIKKYPTEYEILWEYVLHVTNNLNEYMIGVLLSEDVLEAQECAKKAIKLAPDLISEKISKDWSTYVGVYNDFLQKGKEEKEEKRKTGLNRIIDGDLDSLDGFYFGCLVSESSYLYYSEGKLNLCALVRDGGYTTEQKAPEKLLRERFEVILDEEGFFIQRQVQKRLFSQKLIEERLILDGKTVQLVKVKHYDGGGRYNDFCTVKLGNEEKLLMGAGRGQLK</sequence>
<dbReference type="EMBL" id="QGQD01000027">
    <property type="protein sequence ID" value="TLD01781.1"/>
    <property type="molecule type" value="Genomic_DNA"/>
</dbReference>
<dbReference type="STRING" id="180332.GCA_000797495_01450"/>
<dbReference type="Proteomes" id="UP000306509">
    <property type="component" value="Unassembled WGS sequence"/>
</dbReference>
<reference evidence="1 2" key="1">
    <citation type="journal article" date="2019" name="Anaerobe">
        <title>Detection of Robinsoniella peoriensis in multiple bone samples of a trauma patient.</title>
        <authorList>
            <person name="Schrottner P."/>
            <person name="Hartwich K."/>
            <person name="Bunk B."/>
            <person name="Schober I."/>
            <person name="Helbig S."/>
            <person name="Rudolph W.W."/>
            <person name="Gunzer F."/>
        </authorList>
    </citation>
    <scope>NUCLEOTIDE SEQUENCE [LARGE SCALE GENOMIC DNA]</scope>
    <source>
        <strain evidence="1 2">DSM 106044</strain>
    </source>
</reference>
<accession>A0A4U8Q9Y9</accession>
<dbReference type="AlphaFoldDB" id="A0A4U8Q9Y9"/>
<keyword evidence="2" id="KW-1185">Reference proteome</keyword>
<gene>
    <name evidence="1" type="ORF">DSM106044_01327</name>
</gene>